<sequence>MKTQAILLMALLALSACQSKNEKGETDTKLVPVEEKVAVDNPSNVYFDQAADSLKVGKNEAAARLLSTGATALAAEAKNLADPQNGDFGEAYRQVTNLIAKAKDGKLTADELTRTTDVAELLVKHRVIEQTEVLPVIQEDPLKVTLDDLEKNVRHLSGDEQTKGLQMIQGTREALEARKHAAKADSAQAEQHLRQRLSELKEYVKKHSTHS</sequence>
<name>A0A1G9QE27_9BACT</name>
<dbReference type="OrthoDB" id="951865at2"/>
<keyword evidence="2" id="KW-1185">Reference proteome</keyword>
<dbReference type="EMBL" id="FNGS01000004">
    <property type="protein sequence ID" value="SDM08737.1"/>
    <property type="molecule type" value="Genomic_DNA"/>
</dbReference>
<protein>
    <submittedName>
        <fullName evidence="1">Uncharacterized protein</fullName>
    </submittedName>
</protein>
<evidence type="ECO:0000313" key="2">
    <source>
        <dbReference type="Proteomes" id="UP000198901"/>
    </source>
</evidence>
<proteinExistence type="predicted"/>
<evidence type="ECO:0000313" key="1">
    <source>
        <dbReference type="EMBL" id="SDM08737.1"/>
    </source>
</evidence>
<dbReference type="Proteomes" id="UP000198901">
    <property type="component" value="Unassembled WGS sequence"/>
</dbReference>
<gene>
    <name evidence="1" type="ORF">SAMN04488090_2570</name>
</gene>
<dbReference type="STRING" id="563176.SAMN04488090_2570"/>
<dbReference type="RefSeq" id="WP_093202573.1">
    <property type="nucleotide sequence ID" value="NZ_FNGS01000004.1"/>
</dbReference>
<dbReference type="PROSITE" id="PS51257">
    <property type="entry name" value="PROKAR_LIPOPROTEIN"/>
    <property type="match status" value="1"/>
</dbReference>
<reference evidence="1 2" key="1">
    <citation type="submission" date="2016-10" db="EMBL/GenBank/DDBJ databases">
        <authorList>
            <person name="de Groot N.N."/>
        </authorList>
    </citation>
    <scope>NUCLEOTIDE SEQUENCE [LARGE SCALE GENOMIC DNA]</scope>
    <source>
        <strain evidence="1 2">DSM 21668</strain>
    </source>
</reference>
<organism evidence="1 2">
    <name type="scientific">Siphonobacter aquaeclarae</name>
    <dbReference type="NCBI Taxonomy" id="563176"/>
    <lineage>
        <taxon>Bacteria</taxon>
        <taxon>Pseudomonadati</taxon>
        <taxon>Bacteroidota</taxon>
        <taxon>Cytophagia</taxon>
        <taxon>Cytophagales</taxon>
        <taxon>Cytophagaceae</taxon>
        <taxon>Siphonobacter</taxon>
    </lineage>
</organism>
<accession>A0A1G9QE27</accession>
<dbReference type="AlphaFoldDB" id="A0A1G9QE27"/>